<dbReference type="EMBL" id="PCSW01000106">
    <property type="protein sequence ID" value="PIP57363.1"/>
    <property type="molecule type" value="Genomic_DNA"/>
</dbReference>
<accession>A0A2H0BI63</accession>
<sequence>MNAVLRRDGFFVRKILTERGRAVGQYKGLISPKNRKRLREEWKRGNRDEVMEELFWTLQKIGKELRLIDPSDDRSGEILAVAPRLLPKEPCVGA</sequence>
<protein>
    <submittedName>
        <fullName evidence="1">Uncharacterized protein</fullName>
    </submittedName>
</protein>
<comment type="caution">
    <text evidence="1">The sequence shown here is derived from an EMBL/GenBank/DDBJ whole genome shotgun (WGS) entry which is preliminary data.</text>
</comment>
<name>A0A2H0BI63_9BACT</name>
<evidence type="ECO:0000313" key="1">
    <source>
        <dbReference type="EMBL" id="PIP57363.1"/>
    </source>
</evidence>
<dbReference type="AlphaFoldDB" id="A0A2H0BI63"/>
<evidence type="ECO:0000313" key="2">
    <source>
        <dbReference type="Proteomes" id="UP000229847"/>
    </source>
</evidence>
<reference evidence="1 2" key="1">
    <citation type="submission" date="2017-09" db="EMBL/GenBank/DDBJ databases">
        <title>Depth-based differentiation of microbial function through sediment-hosted aquifers and enrichment of novel symbionts in the deep terrestrial subsurface.</title>
        <authorList>
            <person name="Probst A.J."/>
            <person name="Ladd B."/>
            <person name="Jarett J.K."/>
            <person name="Geller-Mcgrath D.E."/>
            <person name="Sieber C.M."/>
            <person name="Emerson J.B."/>
            <person name="Anantharaman K."/>
            <person name="Thomas B.C."/>
            <person name="Malmstrom R."/>
            <person name="Stieglmeier M."/>
            <person name="Klingl A."/>
            <person name="Woyke T."/>
            <person name="Ryan C.M."/>
            <person name="Banfield J.F."/>
        </authorList>
    </citation>
    <scope>NUCLEOTIDE SEQUENCE [LARGE SCALE GENOMIC DNA]</scope>
    <source>
        <strain evidence="1">CG22_combo_CG10-13_8_21_14_all_39_10</strain>
    </source>
</reference>
<dbReference type="Proteomes" id="UP000229847">
    <property type="component" value="Unassembled WGS sequence"/>
</dbReference>
<gene>
    <name evidence="1" type="ORF">COX03_03550</name>
</gene>
<organism evidence="1 2">
    <name type="scientific">Candidatus Woesebacteria bacterium CG22_combo_CG10-13_8_21_14_all_39_10</name>
    <dbReference type="NCBI Taxonomy" id="1975059"/>
    <lineage>
        <taxon>Bacteria</taxon>
        <taxon>Candidatus Woeseibacteriota</taxon>
    </lineage>
</organism>
<proteinExistence type="predicted"/>